<organism evidence="1 2">
    <name type="scientific">Pichia californica</name>
    <dbReference type="NCBI Taxonomy" id="460514"/>
    <lineage>
        <taxon>Eukaryota</taxon>
        <taxon>Fungi</taxon>
        <taxon>Dikarya</taxon>
        <taxon>Ascomycota</taxon>
        <taxon>Saccharomycotina</taxon>
        <taxon>Pichiomycetes</taxon>
        <taxon>Pichiales</taxon>
        <taxon>Pichiaceae</taxon>
        <taxon>Pichia</taxon>
    </lineage>
</organism>
<dbReference type="Proteomes" id="UP000697127">
    <property type="component" value="Unassembled WGS sequence"/>
</dbReference>
<comment type="caution">
    <text evidence="1">The sequence shown here is derived from an EMBL/GenBank/DDBJ whole genome shotgun (WGS) entry which is preliminary data.</text>
</comment>
<dbReference type="Gene3D" id="3.30.230.90">
    <property type="match status" value="1"/>
</dbReference>
<dbReference type="EMBL" id="PUHW01000320">
    <property type="protein sequence ID" value="KAG0687071.1"/>
    <property type="molecule type" value="Genomic_DNA"/>
</dbReference>
<keyword evidence="2" id="KW-1185">Reference proteome</keyword>
<sequence length="165" mass="18701">MSSNDFKNSVKELDLIIRQNDVEHILTCTMLEFLDKLIVSLALDGETDISYDIQISTMEDMKKPIRRYDFDEEVEEKDDDDSDAADIDQLNSTIIPTVLIGAGNNIKNQVLASQIGHRLKQHLAKNIILNISGKLFGRDSLDEHRPEDSVVVQQCLHLVTETYLS</sequence>
<protein>
    <submittedName>
        <fullName evidence="1">Uncharacterized protein</fullName>
    </submittedName>
</protein>
<accession>A0A9P6WHN9</accession>
<gene>
    <name evidence="1" type="ORF">C6P40_002943</name>
</gene>
<dbReference type="InterPro" id="IPR053720">
    <property type="entry name" value="Psm_Assembly_Chaperone"/>
</dbReference>
<dbReference type="InterPro" id="IPR018854">
    <property type="entry name" value="Psome_chaperone_3/4"/>
</dbReference>
<dbReference type="OrthoDB" id="3980246at2759"/>
<name>A0A9P6WHN9_9ASCO</name>
<reference evidence="1" key="1">
    <citation type="submission" date="2020-11" db="EMBL/GenBank/DDBJ databases">
        <title>Kefir isolates.</title>
        <authorList>
            <person name="Marcisauskas S."/>
            <person name="Kim Y."/>
            <person name="Blasche S."/>
        </authorList>
    </citation>
    <scope>NUCLEOTIDE SEQUENCE</scope>
    <source>
        <strain evidence="1">Olga-1</strain>
    </source>
</reference>
<dbReference type="AlphaFoldDB" id="A0A9P6WHN9"/>
<evidence type="ECO:0000313" key="2">
    <source>
        <dbReference type="Proteomes" id="UP000697127"/>
    </source>
</evidence>
<evidence type="ECO:0000313" key="1">
    <source>
        <dbReference type="EMBL" id="KAG0687071.1"/>
    </source>
</evidence>
<proteinExistence type="predicted"/>
<dbReference type="Pfam" id="PF10448">
    <property type="entry name" value="POC3_POC4"/>
    <property type="match status" value="1"/>
</dbReference>